<dbReference type="AlphaFoldDB" id="F8F069"/>
<gene>
    <name evidence="1" type="ordered locus">Spica_0779</name>
</gene>
<dbReference type="EMBL" id="CP002868">
    <property type="protein sequence ID" value="AEJ18933.1"/>
    <property type="molecule type" value="Genomic_DNA"/>
</dbReference>
<accession>F8F069</accession>
<dbReference type="InterPro" id="IPR035196">
    <property type="entry name" value="DUF5312"/>
</dbReference>
<dbReference type="eggNOG" id="ENOG5033U21">
    <property type="taxonomic scope" value="Bacteria"/>
</dbReference>
<evidence type="ECO:0000313" key="1">
    <source>
        <dbReference type="EMBL" id="AEJ18933.1"/>
    </source>
</evidence>
<sequence>MSSTGTIDTFERLASRLSIEERQALLAKLSSYAVLSKEVLFREEEISPKIDVELQYKETPWYIKLFLIILGFFRGRTPLNLFEERLIASLGAMIENRAPGLFDRRRNMLISGFWDEIQSLKEAARFFYEALDISLNKDKGAFFSFLASLELDFIHRRILTETDPAAIAAGNPSFTDVDIKNTISRTLDSIFQAINEDERRIMYRNARSLHCLKELSSFLYDRLLSAFNQDHQTKGLSAPTYLVLDQLYALSNILYSLQEPPSMALLETLFIFQLQERNVETSIDLQDELKSLLSRAEESLGRIRQFNKRIPLTEIIRCASRNLSYMPQIITGGEDWFAVYRDYWKKQIDERYTHFIQEKHRRELVEELRDFLKGNSIKSLQYVAEGTDKEGIPVRGTFSLAFLLTFYSVLFIEDINKVLKPILIDGEFYKKENRTEFTEAYNELLKLGDTIRAFDQKLSPTGDLGKRYDVARQEITALSVKRRKIQTLEMEASDEAADIIARAAKALKSLTAVLGGIIKGEAGGRYDSLVNLGSLAGKNASYIAMIKNTQSKIERALYLLTEISKIET</sequence>
<dbReference type="Pfam" id="PF17239">
    <property type="entry name" value="DUF5312"/>
    <property type="match status" value="1"/>
</dbReference>
<name>F8F069_GRAC1</name>
<dbReference type="RefSeq" id="WP_013968244.1">
    <property type="nucleotide sequence ID" value="NC_015732.1"/>
</dbReference>
<protein>
    <submittedName>
        <fullName evidence="1">Uncharacterized protein</fullName>
    </submittedName>
</protein>
<dbReference type="OrthoDB" id="363294at2"/>
<keyword evidence="2" id="KW-1185">Reference proteome</keyword>
<dbReference type="STRING" id="744872.Spica_0779"/>
<evidence type="ECO:0000313" key="2">
    <source>
        <dbReference type="Proteomes" id="UP000000503"/>
    </source>
</evidence>
<proteinExistence type="predicted"/>
<dbReference type="Proteomes" id="UP000000503">
    <property type="component" value="Chromosome"/>
</dbReference>
<dbReference type="HOGENOM" id="CLU_034372_0_0_12"/>
<organism evidence="1 2">
    <name type="scientific">Gracilinema caldarium (strain ATCC 51460 / DSM 7334 / H1)</name>
    <name type="common">Treponema caldarium</name>
    <dbReference type="NCBI Taxonomy" id="744872"/>
    <lineage>
        <taxon>Bacteria</taxon>
        <taxon>Pseudomonadati</taxon>
        <taxon>Spirochaetota</taxon>
        <taxon>Spirochaetia</taxon>
        <taxon>Spirochaetales</taxon>
        <taxon>Breznakiellaceae</taxon>
        <taxon>Gracilinema</taxon>
    </lineage>
</organism>
<reference evidence="2" key="1">
    <citation type="journal article" date="2013" name="Stand. Genomic Sci.">
        <title>Genome sequence of the thermophilic fresh-water bacterium Spirochaeta caldaria type strain (H1(T)), reclassification of Spirochaeta caldaria, Spirochaeta stenostrepta, and Spirochaeta zuelzerae in the genus Treponema as Treponema caldaria comb. nov., Treponema stenostrepta comb. nov., and Treponema zuelzerae comb. nov., and emendation of the genus Treponema.</title>
        <authorList>
            <person name="Abt B."/>
            <person name="Goker M."/>
            <person name="Scheuner C."/>
            <person name="Han C."/>
            <person name="Lu M."/>
            <person name="Misra M."/>
            <person name="Lapidus A."/>
            <person name="Nolan M."/>
            <person name="Lucas S."/>
            <person name="Hammon N."/>
            <person name="Deshpande S."/>
            <person name="Cheng J.F."/>
            <person name="Tapia R."/>
            <person name="Goodwin L.A."/>
            <person name="Pitluck S."/>
            <person name="Liolios K."/>
            <person name="Pagani I."/>
            <person name="Ivanova N."/>
            <person name="Mavromatis K."/>
            <person name="Mikhailova N."/>
            <person name="Huntemann M."/>
            <person name="Pati A."/>
            <person name="Chen A."/>
            <person name="Palaniappan K."/>
            <person name="Land M."/>
            <person name="Hauser L."/>
            <person name="Jeffries C.D."/>
            <person name="Rohde M."/>
            <person name="Spring S."/>
            <person name="Gronow S."/>
            <person name="Detter J.C."/>
            <person name="Bristow J."/>
            <person name="Eisen J.A."/>
            <person name="Markowitz V."/>
            <person name="Hugenholtz P."/>
            <person name="Kyrpides N.C."/>
            <person name="Woyke T."/>
            <person name="Klenk H.P."/>
        </authorList>
    </citation>
    <scope>NUCLEOTIDE SEQUENCE</scope>
    <source>
        <strain evidence="2">ATCC 51460 / DSM 7334 / H1</strain>
    </source>
</reference>
<dbReference type="KEGG" id="scd:Spica_0779"/>